<keyword evidence="2" id="KW-1185">Reference proteome</keyword>
<dbReference type="InParanoid" id="A0A067N316"/>
<dbReference type="Proteomes" id="UP000027195">
    <property type="component" value="Unassembled WGS sequence"/>
</dbReference>
<dbReference type="AlphaFoldDB" id="A0A067N316"/>
<organism evidence="1 2">
    <name type="scientific">Botryobasidium botryosum (strain FD-172 SS1)</name>
    <dbReference type="NCBI Taxonomy" id="930990"/>
    <lineage>
        <taxon>Eukaryota</taxon>
        <taxon>Fungi</taxon>
        <taxon>Dikarya</taxon>
        <taxon>Basidiomycota</taxon>
        <taxon>Agaricomycotina</taxon>
        <taxon>Agaricomycetes</taxon>
        <taxon>Cantharellales</taxon>
        <taxon>Botryobasidiaceae</taxon>
        <taxon>Botryobasidium</taxon>
    </lineage>
</organism>
<evidence type="ECO:0000313" key="2">
    <source>
        <dbReference type="Proteomes" id="UP000027195"/>
    </source>
</evidence>
<reference evidence="2" key="1">
    <citation type="journal article" date="2014" name="Proc. Natl. Acad. Sci. U.S.A.">
        <title>Extensive sampling of basidiomycete genomes demonstrates inadequacy of the white-rot/brown-rot paradigm for wood decay fungi.</title>
        <authorList>
            <person name="Riley R."/>
            <person name="Salamov A.A."/>
            <person name="Brown D.W."/>
            <person name="Nagy L.G."/>
            <person name="Floudas D."/>
            <person name="Held B.W."/>
            <person name="Levasseur A."/>
            <person name="Lombard V."/>
            <person name="Morin E."/>
            <person name="Otillar R."/>
            <person name="Lindquist E.A."/>
            <person name="Sun H."/>
            <person name="LaButti K.M."/>
            <person name="Schmutz J."/>
            <person name="Jabbour D."/>
            <person name="Luo H."/>
            <person name="Baker S.E."/>
            <person name="Pisabarro A.G."/>
            <person name="Walton J.D."/>
            <person name="Blanchette R.A."/>
            <person name="Henrissat B."/>
            <person name="Martin F."/>
            <person name="Cullen D."/>
            <person name="Hibbett D.S."/>
            <person name="Grigoriev I.V."/>
        </authorList>
    </citation>
    <scope>NUCLEOTIDE SEQUENCE [LARGE SCALE GENOMIC DNA]</scope>
    <source>
        <strain evidence="2">FD-172 SS1</strain>
    </source>
</reference>
<gene>
    <name evidence="1" type="ORF">BOTBODRAFT_552516</name>
</gene>
<proteinExistence type="predicted"/>
<dbReference type="EMBL" id="KL198022">
    <property type="protein sequence ID" value="KDQ18176.1"/>
    <property type="molecule type" value="Genomic_DNA"/>
</dbReference>
<evidence type="ECO:0000313" key="1">
    <source>
        <dbReference type="EMBL" id="KDQ18176.1"/>
    </source>
</evidence>
<dbReference type="HOGENOM" id="CLU_1643433_0_0_1"/>
<protein>
    <submittedName>
        <fullName evidence="1">Uncharacterized protein</fullName>
    </submittedName>
</protein>
<accession>A0A067N316</accession>
<sequence>MRFTTKPGSLLDGQAVAQVRRRHAARPGGELCSGQTCCNLATHQACGARCMNVGGQCCDAHSGAWCDAGTACSSVNGVLANGGSANMGIALAVEPVACVRAVVPTGATLSSSLPPNSAFFLSGTFEVSDPTGKLPASYSTPPAQNGDTPGCALLASSLLFE</sequence>
<name>A0A067N316_BOTB1</name>